<dbReference type="Proteomes" id="UP001163603">
    <property type="component" value="Chromosome 11"/>
</dbReference>
<evidence type="ECO:0000313" key="2">
    <source>
        <dbReference type="Proteomes" id="UP001163603"/>
    </source>
</evidence>
<keyword evidence="2" id="KW-1185">Reference proteome</keyword>
<gene>
    <name evidence="1" type="ORF">Pint_31676</name>
</gene>
<protein>
    <submittedName>
        <fullName evidence="1">Uncharacterized protein</fullName>
    </submittedName>
</protein>
<sequence>MMGCICCKPSTIKDSKESPRERLSSKVSSDLRVSRATSSRREDAYQNFDRKREKMEYVVAQHHPRGWVIFPKLQKVSGGGDGVAAGCDGWRGDQGMVYVLIPIHCISFLLLLMVQHFVVGQLRGISDKVHNGELKLFLEVEHGLDLQPIAPPDKTEEDILLFFKLYDPEKEELRYVGRLFVKSTGKLIEYLAKLNEMAGYAPDKEIALYEVCFPLLIFHEKS</sequence>
<reference evidence="2" key="1">
    <citation type="journal article" date="2023" name="G3 (Bethesda)">
        <title>Genome assembly and association tests identify interacting loci associated with vigor, precocity, and sex in interspecific pistachio rootstocks.</title>
        <authorList>
            <person name="Palmer W."/>
            <person name="Jacygrad E."/>
            <person name="Sagayaradj S."/>
            <person name="Cavanaugh K."/>
            <person name="Han R."/>
            <person name="Bertier L."/>
            <person name="Beede B."/>
            <person name="Kafkas S."/>
            <person name="Golino D."/>
            <person name="Preece J."/>
            <person name="Michelmore R."/>
        </authorList>
    </citation>
    <scope>NUCLEOTIDE SEQUENCE [LARGE SCALE GENOMIC DNA]</scope>
</reference>
<name>A0ACC0XS10_9ROSI</name>
<organism evidence="1 2">
    <name type="scientific">Pistacia integerrima</name>
    <dbReference type="NCBI Taxonomy" id="434235"/>
    <lineage>
        <taxon>Eukaryota</taxon>
        <taxon>Viridiplantae</taxon>
        <taxon>Streptophyta</taxon>
        <taxon>Embryophyta</taxon>
        <taxon>Tracheophyta</taxon>
        <taxon>Spermatophyta</taxon>
        <taxon>Magnoliopsida</taxon>
        <taxon>eudicotyledons</taxon>
        <taxon>Gunneridae</taxon>
        <taxon>Pentapetalae</taxon>
        <taxon>rosids</taxon>
        <taxon>malvids</taxon>
        <taxon>Sapindales</taxon>
        <taxon>Anacardiaceae</taxon>
        <taxon>Pistacia</taxon>
    </lineage>
</organism>
<dbReference type="EMBL" id="CM047746">
    <property type="protein sequence ID" value="KAJ0021171.1"/>
    <property type="molecule type" value="Genomic_DNA"/>
</dbReference>
<proteinExistence type="predicted"/>
<comment type="caution">
    <text evidence="1">The sequence shown here is derived from an EMBL/GenBank/DDBJ whole genome shotgun (WGS) entry which is preliminary data.</text>
</comment>
<evidence type="ECO:0000313" key="1">
    <source>
        <dbReference type="EMBL" id="KAJ0021171.1"/>
    </source>
</evidence>
<accession>A0ACC0XS10</accession>